<dbReference type="EMBL" id="JAIWJX010000002">
    <property type="protein sequence ID" value="MCK6256697.1"/>
    <property type="molecule type" value="Genomic_DNA"/>
</dbReference>
<keyword evidence="2 4" id="KW-0378">Hydrolase</keyword>
<organism evidence="9 10">
    <name type="scientific">Fictibacillus marinisediminis</name>
    <dbReference type="NCBI Taxonomy" id="2878389"/>
    <lineage>
        <taxon>Bacteria</taxon>
        <taxon>Bacillati</taxon>
        <taxon>Bacillota</taxon>
        <taxon>Bacilli</taxon>
        <taxon>Bacillales</taxon>
        <taxon>Fictibacillaceae</taxon>
        <taxon>Fictibacillus</taxon>
    </lineage>
</organism>
<evidence type="ECO:0000259" key="7">
    <source>
        <dbReference type="Pfam" id="PF17137"/>
    </source>
</evidence>
<dbReference type="Pfam" id="PF01055">
    <property type="entry name" value="Glyco_hydro_31_2nd"/>
    <property type="match status" value="1"/>
</dbReference>
<dbReference type="GO" id="GO:0030246">
    <property type="term" value="F:carbohydrate binding"/>
    <property type="evidence" value="ECO:0007669"/>
    <property type="project" value="InterPro"/>
</dbReference>
<dbReference type="PANTHER" id="PTHR22762:SF166">
    <property type="entry name" value="ALPHA-GLUCOSIDASE"/>
    <property type="match status" value="1"/>
</dbReference>
<dbReference type="RefSeq" id="WP_248252330.1">
    <property type="nucleotide sequence ID" value="NZ_JAIWJX010000002.1"/>
</dbReference>
<evidence type="ECO:0000256" key="1">
    <source>
        <dbReference type="ARBA" id="ARBA00007806"/>
    </source>
</evidence>
<dbReference type="InterPro" id="IPR011013">
    <property type="entry name" value="Gal_mutarotase_sf_dom"/>
</dbReference>
<dbReference type="InterPro" id="IPR013780">
    <property type="entry name" value="Glyco_hydro_b"/>
</dbReference>
<evidence type="ECO:0000313" key="9">
    <source>
        <dbReference type="EMBL" id="MCK6256697.1"/>
    </source>
</evidence>
<name>A0A9X1X9I1_9BACL</name>
<evidence type="ECO:0000259" key="6">
    <source>
        <dbReference type="Pfam" id="PF13802"/>
    </source>
</evidence>
<feature type="domain" description="Glycoside hydrolase family 31 N-terminal" evidence="6">
    <location>
        <begin position="46"/>
        <end position="212"/>
    </location>
</feature>
<dbReference type="InterPro" id="IPR030458">
    <property type="entry name" value="Glyco_hydro_31_AS"/>
</dbReference>
<dbReference type="Gene3D" id="2.60.40.1180">
    <property type="entry name" value="Golgi alpha-mannosidase II"/>
    <property type="match status" value="2"/>
</dbReference>
<proteinExistence type="inferred from homology"/>
<evidence type="ECO:0000256" key="2">
    <source>
        <dbReference type="ARBA" id="ARBA00022801"/>
    </source>
</evidence>
<comment type="similarity">
    <text evidence="1 4">Belongs to the glycosyl hydrolase 31 family.</text>
</comment>
<dbReference type="SUPFAM" id="SSF74650">
    <property type="entry name" value="Galactose mutarotase-like"/>
    <property type="match status" value="1"/>
</dbReference>
<dbReference type="GO" id="GO:0005975">
    <property type="term" value="P:carbohydrate metabolic process"/>
    <property type="evidence" value="ECO:0007669"/>
    <property type="project" value="InterPro"/>
</dbReference>
<dbReference type="Proteomes" id="UP001139011">
    <property type="component" value="Unassembled WGS sequence"/>
</dbReference>
<sequence length="792" mass="90352">MLDTSFAIHPGNKAKLLNSTYTDIGKLLKAEKKETGFLFQSEFGFVRVSFYTEDTVRVTMNPAGYPSFDSSFALIKEPENINVKMTDEEDKMMLAASRISVAIQKNPFRISVYREDGTLLVAEGARGMGFNEKKEVICYKEMDPEDHFYGFGEKSGFLNKRGEKMTMWNTDVYAPHNPETDSLYQSIPFFTTLRNGKAHGIFFDNTFKSAFDLKTDEDSYSFGAEGGQLDYYVMAGPTPKEVLQQYTELTGRMNMPPKWAIGYHQSRYSYETEAEVRALVQSFQEKGIPVDAIYLDIHYMDGYRVFTFDHERFPNPKKLVQDLLEMGIRVVPIVDPGVKEDPEYKTYQEGTWDDHFCKYIEGHPYFGEVWPGNSAFPDFTNTKTREWWGQNHKFYSDLGIHGIWNDMNEPAVFNETKTMDVKVMHGNDGNPKTHRELHNVYGLLMGESTYNGMKKLIGGDRPFLLTRAGYAGVQRYASVWTGDNRSFWEHLAMSLPMVMNLGVSGVPFAGPDVGGFAHDTTGELLIRWTQAGAFTPYFRNHSAIGTVRQEPWAFGEKVESITKKYIELRYVWMPFMYNLFREAHLTGVPVMRPLFLEYPEDPSTMNVSDQFLLGDSVLIAPILAPGTTHRAVYLPHGKWHDYWTDTVYEGGQHVLIKAELDVLPIFVKDGSILPHGTVKPNSAIKETKMTFHVYAELDGSAEYSLYEDDAKTFAYEDDHFAEININCSFSKNLIKIELNQESSGYTPDWTEYEVVIHHPAPETEFKLNGQTVKGNRLNVNDTVIIKGTLQHD</sequence>
<evidence type="ECO:0000259" key="5">
    <source>
        <dbReference type="Pfam" id="PF01055"/>
    </source>
</evidence>
<dbReference type="PROSITE" id="PS00129">
    <property type="entry name" value="GLYCOSYL_HYDROL_F31_1"/>
    <property type="match status" value="1"/>
</dbReference>
<dbReference type="InterPro" id="IPR017853">
    <property type="entry name" value="GH"/>
</dbReference>
<gene>
    <name evidence="9" type="ORF">LCY76_08830</name>
</gene>
<evidence type="ECO:0000256" key="3">
    <source>
        <dbReference type="ARBA" id="ARBA00023295"/>
    </source>
</evidence>
<dbReference type="InterPro" id="IPR000322">
    <property type="entry name" value="Glyco_hydro_31_TIM"/>
</dbReference>
<evidence type="ECO:0000256" key="4">
    <source>
        <dbReference type="RuleBase" id="RU361185"/>
    </source>
</evidence>
<feature type="domain" description="Glycosyl hydrolase family 31 C-terminal" evidence="8">
    <location>
        <begin position="587"/>
        <end position="673"/>
    </location>
</feature>
<dbReference type="Pfam" id="PF21365">
    <property type="entry name" value="Glyco_hydro_31_3rd"/>
    <property type="match status" value="1"/>
</dbReference>
<comment type="caution">
    <text evidence="9">The sequence shown here is derived from an EMBL/GenBank/DDBJ whole genome shotgun (WGS) entry which is preliminary data.</text>
</comment>
<dbReference type="CDD" id="cd06604">
    <property type="entry name" value="GH31_glucosidase_II_MalA"/>
    <property type="match status" value="1"/>
</dbReference>
<keyword evidence="3 4" id="KW-0326">Glycosidase</keyword>
<accession>A0A9X1X9I1</accession>
<dbReference type="Pfam" id="PF17137">
    <property type="entry name" value="DUF5110"/>
    <property type="match status" value="1"/>
</dbReference>
<reference evidence="9" key="1">
    <citation type="submission" date="2021-09" db="EMBL/GenBank/DDBJ databases">
        <title>Genome analysis of Fictibacillus sp. KIGAM418 isolated from marine sediment.</title>
        <authorList>
            <person name="Seo M.-J."/>
            <person name="Cho E.-S."/>
            <person name="Hwang C.Y."/>
        </authorList>
    </citation>
    <scope>NUCLEOTIDE SEQUENCE</scope>
    <source>
        <strain evidence="9">KIGAM418</strain>
    </source>
</reference>
<dbReference type="AlphaFoldDB" id="A0A9X1X9I1"/>
<dbReference type="SUPFAM" id="SSF51011">
    <property type="entry name" value="Glycosyl hydrolase domain"/>
    <property type="match status" value="1"/>
</dbReference>
<dbReference type="InterPro" id="IPR025887">
    <property type="entry name" value="Glyco_hydro_31_N_dom"/>
</dbReference>
<evidence type="ECO:0000313" key="10">
    <source>
        <dbReference type="Proteomes" id="UP001139011"/>
    </source>
</evidence>
<dbReference type="Gene3D" id="3.20.20.80">
    <property type="entry name" value="Glycosidases"/>
    <property type="match status" value="2"/>
</dbReference>
<dbReference type="PANTHER" id="PTHR22762">
    <property type="entry name" value="ALPHA-GLUCOSIDASE"/>
    <property type="match status" value="1"/>
</dbReference>
<feature type="domain" description="Glycoside hydrolase family 31 TIM barrel" evidence="5">
    <location>
        <begin position="254"/>
        <end position="579"/>
    </location>
</feature>
<dbReference type="InterPro" id="IPR033403">
    <property type="entry name" value="DUF5110"/>
</dbReference>
<dbReference type="GO" id="GO:0004553">
    <property type="term" value="F:hydrolase activity, hydrolyzing O-glycosyl compounds"/>
    <property type="evidence" value="ECO:0007669"/>
    <property type="project" value="InterPro"/>
</dbReference>
<dbReference type="Pfam" id="PF13802">
    <property type="entry name" value="Gal_mutarotas_2"/>
    <property type="match status" value="1"/>
</dbReference>
<dbReference type="CDD" id="cd14752">
    <property type="entry name" value="GH31_N"/>
    <property type="match status" value="1"/>
</dbReference>
<evidence type="ECO:0000259" key="8">
    <source>
        <dbReference type="Pfam" id="PF21365"/>
    </source>
</evidence>
<keyword evidence="10" id="KW-1185">Reference proteome</keyword>
<dbReference type="SUPFAM" id="SSF51445">
    <property type="entry name" value="(Trans)glycosidases"/>
    <property type="match status" value="1"/>
</dbReference>
<feature type="domain" description="DUF5110" evidence="7">
    <location>
        <begin position="689"/>
        <end position="758"/>
    </location>
</feature>
<protein>
    <submittedName>
        <fullName evidence="9">Glycoside hydrolase family 31 protein</fullName>
    </submittedName>
</protein>
<dbReference type="InterPro" id="IPR048395">
    <property type="entry name" value="Glyco_hydro_31_C"/>
</dbReference>
<dbReference type="Gene3D" id="2.60.40.1760">
    <property type="entry name" value="glycosyl hydrolase (family 31)"/>
    <property type="match status" value="1"/>
</dbReference>